<feature type="compositionally biased region" description="Low complexity" evidence="1">
    <location>
        <begin position="339"/>
        <end position="355"/>
    </location>
</feature>
<protein>
    <submittedName>
        <fullName evidence="3">Gfo/Idh/MocA family oxidoreductase</fullName>
    </submittedName>
</protein>
<dbReference type="Proteomes" id="UP001202244">
    <property type="component" value="Chromosome"/>
</dbReference>
<dbReference type="Gene3D" id="3.40.50.720">
    <property type="entry name" value="NAD(P)-binding Rossmann-like Domain"/>
    <property type="match status" value="1"/>
</dbReference>
<keyword evidence="4" id="KW-1185">Reference proteome</keyword>
<sequence length="380" mass="40853">MPVTTAMRTFIVGFGRSGRGLHWPVLRGLRDQLGADGPWAPEPPLVWDLRDVREEAARCGLTAVASLDEGARLTDCERTVVHVCTPPAERLHLLERLAGLGFTQFLVEKPLAADTASLDAIDTLVRERGLAVRVISPWLTSELTRELGELIAGGRLGTLRSVRFRQFKARWGRTLHGHGHGTVFDVEPPHSVGVALRLAGDARLVGADWADMRCGTRAVSRMGRGRITLQHVTGVRTEIVSDLTMPTRERSVTLTGTGGEAVGHYPVSDADHYAQWTVRTAGQGRARRCVAYDDALAAYLLGAYRDFAAGRARPGDGRADDYRIGRRVVQLLQEAKSLAGAPPDASTDAPTDPDGYGYTDACPPPESGSSAVTGAAAHDA</sequence>
<dbReference type="EMBL" id="CP093846">
    <property type="protein sequence ID" value="UNS95737.1"/>
    <property type="molecule type" value="Genomic_DNA"/>
</dbReference>
<dbReference type="SUPFAM" id="SSF51735">
    <property type="entry name" value="NAD(P)-binding Rossmann-fold domains"/>
    <property type="match status" value="1"/>
</dbReference>
<dbReference type="PANTHER" id="PTHR43708">
    <property type="entry name" value="CONSERVED EXPRESSED OXIDOREDUCTASE (EUROFUNG)"/>
    <property type="match status" value="1"/>
</dbReference>
<dbReference type="InterPro" id="IPR051317">
    <property type="entry name" value="Gfo/Idh/MocA_oxidoreduct"/>
</dbReference>
<evidence type="ECO:0000256" key="1">
    <source>
        <dbReference type="SAM" id="MobiDB-lite"/>
    </source>
</evidence>
<evidence type="ECO:0000259" key="2">
    <source>
        <dbReference type="Pfam" id="PF01408"/>
    </source>
</evidence>
<dbReference type="Pfam" id="PF01408">
    <property type="entry name" value="GFO_IDH_MocA"/>
    <property type="match status" value="1"/>
</dbReference>
<dbReference type="InterPro" id="IPR000683">
    <property type="entry name" value="Gfo/Idh/MocA-like_OxRdtase_N"/>
</dbReference>
<dbReference type="Gene3D" id="3.30.360.10">
    <property type="entry name" value="Dihydrodipicolinate Reductase, domain 2"/>
    <property type="match status" value="1"/>
</dbReference>
<name>A0ABY3XMS4_9ACTN</name>
<evidence type="ECO:0000313" key="3">
    <source>
        <dbReference type="EMBL" id="UNS95737.1"/>
    </source>
</evidence>
<feature type="region of interest" description="Disordered" evidence="1">
    <location>
        <begin position="337"/>
        <end position="380"/>
    </location>
</feature>
<dbReference type="InterPro" id="IPR036291">
    <property type="entry name" value="NAD(P)-bd_dom_sf"/>
</dbReference>
<feature type="domain" description="Gfo/Idh/MocA-like oxidoreductase N-terminal" evidence="2">
    <location>
        <begin position="8"/>
        <end position="134"/>
    </location>
</feature>
<reference evidence="3 4" key="1">
    <citation type="journal article" date="2023" name="Microbiol. Spectr.">
        <title>Synergy between Genome Mining, Metabolomics, and Bioinformatics Uncovers Antibacterial Chlorinated Carbazole Alkaloids and Their Biosynthetic Gene Cluster from Streptomyces tubbatahanensis sp. nov., a Novel Actinomycete Isolated from Sulu Sea, Philippines.</title>
        <authorList>
            <person name="Tenebro C.P."/>
            <person name="Trono D.J.V.L."/>
            <person name="Balida L.A.P."/>
            <person name="Bayog L.K.A."/>
            <person name="Bruna J.R."/>
            <person name="Sabido E.M."/>
            <person name="Caspe D.P.C."/>
            <person name="de Los Santos E.L.C."/>
            <person name="Saludes J.P."/>
            <person name="Dalisay D.S."/>
        </authorList>
    </citation>
    <scope>NUCLEOTIDE SEQUENCE [LARGE SCALE GENOMIC DNA]</scope>
    <source>
        <strain evidence="3 4">DSD3025</strain>
    </source>
</reference>
<evidence type="ECO:0000313" key="4">
    <source>
        <dbReference type="Proteomes" id="UP001202244"/>
    </source>
</evidence>
<gene>
    <name evidence="3" type="ORF">MMF93_03950</name>
</gene>
<organism evidence="3 4">
    <name type="scientific">Streptomyces tubbatahanensis</name>
    <dbReference type="NCBI Taxonomy" id="2923272"/>
    <lineage>
        <taxon>Bacteria</taxon>
        <taxon>Bacillati</taxon>
        <taxon>Actinomycetota</taxon>
        <taxon>Actinomycetes</taxon>
        <taxon>Kitasatosporales</taxon>
        <taxon>Streptomycetaceae</taxon>
        <taxon>Streptomyces</taxon>
    </lineage>
</organism>
<accession>A0ABY3XMS4</accession>
<proteinExistence type="predicted"/>
<dbReference type="PANTHER" id="PTHR43708:SF8">
    <property type="entry name" value="OXIDOREDUCTASE"/>
    <property type="match status" value="1"/>
</dbReference>
<dbReference type="RefSeq" id="WP_242749575.1">
    <property type="nucleotide sequence ID" value="NZ_CP093846.1"/>
</dbReference>